<feature type="domain" description="WYL" evidence="1">
    <location>
        <begin position="158"/>
        <end position="222"/>
    </location>
</feature>
<evidence type="ECO:0000259" key="1">
    <source>
        <dbReference type="Pfam" id="PF13280"/>
    </source>
</evidence>
<proteinExistence type="predicted"/>
<dbReference type="Pfam" id="PF13280">
    <property type="entry name" value="WYL"/>
    <property type="match status" value="1"/>
</dbReference>
<dbReference type="GO" id="GO:0000502">
    <property type="term" value="C:proteasome complex"/>
    <property type="evidence" value="ECO:0007669"/>
    <property type="project" value="UniProtKB-KW"/>
</dbReference>
<dbReference type="OrthoDB" id="3171994at2"/>
<dbReference type="EMBL" id="OCST01000004">
    <property type="protein sequence ID" value="SOE68962.1"/>
    <property type="molecule type" value="Genomic_DNA"/>
</dbReference>
<dbReference type="PANTHER" id="PTHR34580:SF1">
    <property type="entry name" value="PROTEIN PAFC"/>
    <property type="match status" value="1"/>
</dbReference>
<dbReference type="InterPro" id="IPR028349">
    <property type="entry name" value="PafC-like"/>
</dbReference>
<dbReference type="InterPro" id="IPR057727">
    <property type="entry name" value="WCX_dom"/>
</dbReference>
<name>A0A2C8ZTZ5_9MICO</name>
<evidence type="ECO:0000259" key="3">
    <source>
        <dbReference type="Pfam" id="PF25583"/>
    </source>
</evidence>
<dbReference type="InterPro" id="IPR051534">
    <property type="entry name" value="CBASS_pafABC_assoc_protein"/>
</dbReference>
<dbReference type="PIRSF" id="PIRSF016838">
    <property type="entry name" value="PafC"/>
    <property type="match status" value="1"/>
</dbReference>
<protein>
    <submittedName>
        <fullName evidence="4">Proteasome accessory factor C</fullName>
    </submittedName>
</protein>
<keyword evidence="5" id="KW-1185">Reference proteome</keyword>
<dbReference type="PROSITE" id="PS52050">
    <property type="entry name" value="WYL"/>
    <property type="match status" value="1"/>
</dbReference>
<feature type="domain" description="PafC HTH" evidence="2">
    <location>
        <begin position="17"/>
        <end position="138"/>
    </location>
</feature>
<dbReference type="RefSeq" id="WP_097060997.1">
    <property type="nucleotide sequence ID" value="NZ_BMLC01000005.1"/>
</dbReference>
<reference evidence="4 5" key="1">
    <citation type="submission" date="2017-09" db="EMBL/GenBank/DDBJ databases">
        <authorList>
            <person name="Ehlers B."/>
            <person name="Leendertz F.H."/>
        </authorList>
    </citation>
    <scope>NUCLEOTIDE SEQUENCE [LARGE SCALE GENOMIC DNA]</scope>
    <source>
        <strain evidence="4 5">CGMCC 1.05381</strain>
    </source>
</reference>
<evidence type="ECO:0000259" key="2">
    <source>
        <dbReference type="Pfam" id="PF19187"/>
    </source>
</evidence>
<dbReference type="InterPro" id="IPR026881">
    <property type="entry name" value="WYL_dom"/>
</dbReference>
<evidence type="ECO:0000313" key="4">
    <source>
        <dbReference type="EMBL" id="SOE68962.1"/>
    </source>
</evidence>
<dbReference type="PANTHER" id="PTHR34580">
    <property type="match status" value="1"/>
</dbReference>
<organism evidence="4 5">
    <name type="scientific">Salinibacterium xinjiangense</name>
    <dbReference type="NCBI Taxonomy" id="386302"/>
    <lineage>
        <taxon>Bacteria</taxon>
        <taxon>Bacillati</taxon>
        <taxon>Actinomycetota</taxon>
        <taxon>Actinomycetes</taxon>
        <taxon>Micrococcales</taxon>
        <taxon>Microbacteriaceae</taxon>
        <taxon>Salinibacterium</taxon>
    </lineage>
</organism>
<evidence type="ECO:0000313" key="5">
    <source>
        <dbReference type="Proteomes" id="UP000219440"/>
    </source>
</evidence>
<feature type="domain" description="WCX" evidence="3">
    <location>
        <begin position="253"/>
        <end position="325"/>
    </location>
</feature>
<dbReference type="InterPro" id="IPR043839">
    <property type="entry name" value="PafC_HTH"/>
</dbReference>
<dbReference type="AlphaFoldDB" id="A0A2C8ZTZ5"/>
<accession>A0A2C8ZTZ5</accession>
<sequence>MAKRSGAAQNPPRLAQDKLVFLLSLVPYLMDHDRVRVVDAARHFGVPPEQIREAVRLIGVSGIPGETATYQHGDLFDIAWDTFEETDEIVLTNLVAIDESPRFSAREAAALIAGLQYLSSLPEHADREAIATLSSKLSRGASSAPSPVGVEASETDSTLALIRTSVENGLRLEFDYLNSQGQRERREVDPLRVESIDADWYLRGWDHGREAVRTFRLDRMSTPAITVEPITHDPRDVPLPDVLFEGSADDLFVTLDVAASALPLIADYVPEGTVSSEHDGLVRTTVRVSHYHGLKRLIARLPGVATVVEPAEARAVVREWAAAAAARYLSPDAPDPTRREAM</sequence>
<gene>
    <name evidence="4" type="ORF">SAMN06296378_1877</name>
</gene>
<dbReference type="Pfam" id="PF25583">
    <property type="entry name" value="WCX"/>
    <property type="match status" value="1"/>
</dbReference>
<dbReference type="Pfam" id="PF19187">
    <property type="entry name" value="HTH_PafC"/>
    <property type="match status" value="1"/>
</dbReference>
<dbReference type="Proteomes" id="UP000219440">
    <property type="component" value="Unassembled WGS sequence"/>
</dbReference>
<keyword evidence="4" id="KW-0647">Proteasome</keyword>